<dbReference type="AlphaFoldDB" id="V5L1E3"/>
<gene>
    <name evidence="1" type="primary">msp2</name>
</gene>
<proteinExistence type="predicted"/>
<name>V5L1E3_ANAPH</name>
<protein>
    <submittedName>
        <fullName evidence="1">Major surface protein 2</fullName>
    </submittedName>
</protein>
<reference evidence="1" key="1">
    <citation type="submission" date="2013-08" db="EMBL/GenBank/DDBJ databases">
        <title>Detection of Anaplasma phagocytophilum and variants in ixodid ticks and domestic animals in Hubei, China.</title>
        <authorList>
            <person name="Zhang L."/>
            <person name="Xiong J."/>
            <person name="Li J."/>
            <person name="Zhan J."/>
            <person name="Tan L."/>
        </authorList>
    </citation>
    <scope>NUCLEOTIDE SEQUENCE</scope>
    <source>
        <strain evidence="1">HB-SZ-M4</strain>
    </source>
</reference>
<feature type="non-terminal residue" evidence="1">
    <location>
        <position position="1"/>
    </location>
</feature>
<dbReference type="EMBL" id="KF569930">
    <property type="protein sequence ID" value="AHA44901.1"/>
    <property type="molecule type" value="Genomic_DNA"/>
</dbReference>
<organism evidence="1">
    <name type="scientific">Anaplasma phagocytophilum</name>
    <name type="common">Ehrlichia phagocytophila</name>
    <dbReference type="NCBI Taxonomy" id="948"/>
    <lineage>
        <taxon>Bacteria</taxon>
        <taxon>Pseudomonadati</taxon>
        <taxon>Pseudomonadota</taxon>
        <taxon>Alphaproteobacteria</taxon>
        <taxon>Rickettsiales</taxon>
        <taxon>Anaplasmataceae</taxon>
        <taxon>Anaplasma</taxon>
        <taxon>phagocytophilum group</taxon>
    </lineage>
</organism>
<evidence type="ECO:0000313" key="1">
    <source>
        <dbReference type="EMBL" id="AHA44901.1"/>
    </source>
</evidence>
<sequence>AKELAYDVLTDQTDKLAAALAKVPGKEIVTFAQALKASNSDIDNKICVGTNSTNLGYSAGHCRNQTSGGSQTDGSLSGAIALPEHWSTKTLGGQTASSGSNVKNVTEDLIGKLTKDEKNIVAGHLAKSIEGGEVVEIRSVSSTSGMVNACYDLL</sequence>
<accession>V5L1E3</accession>
<feature type="non-terminal residue" evidence="1">
    <location>
        <position position="154"/>
    </location>
</feature>